<evidence type="ECO:0000313" key="14">
    <source>
        <dbReference type="Proteomes" id="UP000279284"/>
    </source>
</evidence>
<dbReference type="InterPro" id="IPR029061">
    <property type="entry name" value="THDP-binding"/>
</dbReference>
<evidence type="ECO:0000259" key="12">
    <source>
        <dbReference type="SMART" id="SM00861"/>
    </source>
</evidence>
<name>A0A448DB93_9NEIS</name>
<dbReference type="EMBL" id="LR134313">
    <property type="protein sequence ID" value="VEF03296.1"/>
    <property type="molecule type" value="Genomic_DNA"/>
</dbReference>
<comment type="similarity">
    <text evidence="3">Belongs to the alpha-ketoglutarate dehydrogenase family.</text>
</comment>
<dbReference type="Gene3D" id="3.40.50.11610">
    <property type="entry name" value="Multifunctional 2-oxoglutarate metabolism enzyme, C-terminal domain"/>
    <property type="match status" value="1"/>
</dbReference>
<dbReference type="InterPro" id="IPR031717">
    <property type="entry name" value="ODO-1/KGD_C"/>
</dbReference>
<dbReference type="InterPro" id="IPR032106">
    <property type="entry name" value="2-oxogl_dehyd_N"/>
</dbReference>
<reference evidence="13 14" key="1">
    <citation type="submission" date="2018-12" db="EMBL/GenBank/DDBJ databases">
        <authorList>
            <consortium name="Pathogen Informatics"/>
        </authorList>
    </citation>
    <scope>NUCLEOTIDE SEQUENCE [LARGE SCALE GENOMIC DNA]</scope>
    <source>
        <strain evidence="13 14">NCTC10296</strain>
    </source>
</reference>
<dbReference type="InterPro" id="IPR011603">
    <property type="entry name" value="2oxoglutarate_DH_E1"/>
</dbReference>
<dbReference type="PANTHER" id="PTHR23152">
    <property type="entry name" value="2-OXOGLUTARATE DEHYDROGENASE"/>
    <property type="match status" value="1"/>
</dbReference>
<dbReference type="GO" id="GO:0004591">
    <property type="term" value="F:oxoglutarate dehydrogenase (succinyl-transferring) activity"/>
    <property type="evidence" value="ECO:0007669"/>
    <property type="project" value="UniProtKB-EC"/>
</dbReference>
<feature type="domain" description="Transketolase-like pyrimidine-binding" evidence="12">
    <location>
        <begin position="595"/>
        <end position="792"/>
    </location>
</feature>
<organism evidence="13 14">
    <name type="scientific">Neisseria canis</name>
    <dbReference type="NCBI Taxonomy" id="493"/>
    <lineage>
        <taxon>Bacteria</taxon>
        <taxon>Pseudomonadati</taxon>
        <taxon>Pseudomonadota</taxon>
        <taxon>Betaproteobacteria</taxon>
        <taxon>Neisseriales</taxon>
        <taxon>Neisseriaceae</taxon>
        <taxon>Neisseria</taxon>
    </lineage>
</organism>
<dbReference type="InterPro" id="IPR005475">
    <property type="entry name" value="Transketolase-like_Pyr-bd"/>
</dbReference>
<dbReference type="InterPro" id="IPR042179">
    <property type="entry name" value="KGD_C_sf"/>
</dbReference>
<dbReference type="Gene3D" id="1.10.287.1150">
    <property type="entry name" value="TPP helical domain"/>
    <property type="match status" value="1"/>
</dbReference>
<dbReference type="GO" id="GO:0045252">
    <property type="term" value="C:oxoglutarate dehydrogenase complex"/>
    <property type="evidence" value="ECO:0007669"/>
    <property type="project" value="TreeGrafter"/>
</dbReference>
<comment type="subunit">
    <text evidence="4">Homodimer. Part of the 2-oxoglutarate dehydrogenase (OGDH) complex composed of E1 (2-oxoglutarate dehydrogenase), E2 (dihydrolipoamide succinyltransferase) and E3 (dihydrolipoamide dehydrogenase); the complex contains multiple copies of the three enzymatic components (E1, E2 and E3).</text>
</comment>
<dbReference type="Pfam" id="PF02779">
    <property type="entry name" value="Transket_pyr"/>
    <property type="match status" value="1"/>
</dbReference>
<dbReference type="FunFam" id="3.40.50.12470:FF:000009">
    <property type="entry name" value="2-oxoglutarate dehydrogenase E1 component"/>
    <property type="match status" value="1"/>
</dbReference>
<keyword evidence="9" id="KW-0324">Glycolysis</keyword>
<dbReference type="Pfam" id="PF00676">
    <property type="entry name" value="E1_dh"/>
    <property type="match status" value="1"/>
</dbReference>
<dbReference type="SMART" id="SM00861">
    <property type="entry name" value="Transket_pyr"/>
    <property type="match status" value="1"/>
</dbReference>
<dbReference type="OrthoDB" id="9759785at2"/>
<dbReference type="AlphaFoldDB" id="A0A448DB93"/>
<dbReference type="Gene3D" id="3.40.50.12470">
    <property type="match status" value="1"/>
</dbReference>
<dbReference type="InterPro" id="IPR001017">
    <property type="entry name" value="DH_E1"/>
</dbReference>
<dbReference type="GO" id="GO:0030976">
    <property type="term" value="F:thiamine pyrophosphate binding"/>
    <property type="evidence" value="ECO:0007669"/>
    <property type="project" value="InterPro"/>
</dbReference>
<dbReference type="Pfam" id="PF16870">
    <property type="entry name" value="OxoGdeHyase_C"/>
    <property type="match status" value="1"/>
</dbReference>
<dbReference type="NCBIfam" id="NF006914">
    <property type="entry name" value="PRK09404.1"/>
    <property type="match status" value="1"/>
</dbReference>
<dbReference type="CDD" id="cd02016">
    <property type="entry name" value="TPP_E1_OGDC_like"/>
    <property type="match status" value="1"/>
</dbReference>
<dbReference type="PANTHER" id="PTHR23152:SF4">
    <property type="entry name" value="2-OXOADIPATE DEHYDROGENASE COMPLEX COMPONENT E1"/>
    <property type="match status" value="1"/>
</dbReference>
<evidence type="ECO:0000313" key="13">
    <source>
        <dbReference type="EMBL" id="VEF03296.1"/>
    </source>
</evidence>
<dbReference type="EC" id="1.2.4.2" evidence="5"/>
<dbReference type="NCBIfam" id="NF008907">
    <property type="entry name" value="PRK12270.1"/>
    <property type="match status" value="1"/>
</dbReference>
<accession>A0A448DB93</accession>
<keyword evidence="7 13" id="KW-0560">Oxidoreductase</keyword>
<evidence type="ECO:0000256" key="6">
    <source>
        <dbReference type="ARBA" id="ARBA00013321"/>
    </source>
</evidence>
<dbReference type="RefSeq" id="WP_085417337.1">
    <property type="nucleotide sequence ID" value="NZ_LR134313.1"/>
</dbReference>
<sequence>MMDEQQSFSYLFGSNAPYIEELYENYLNDPDSVNDHWKQYFSQLAAQPGAVDRDVAHRPIQESFANLAKQKATAAIAGGLDENLLKKQVGVLRLMSAYRIQGVGAAQLDPLNRMPPRNLDALDPKFHGLSDADMAVRFSVGEGDFSGDDKMTLSDIVSKLKQTYCGHIGVEYMYIANTEERRWIRNYFEGTLSTPSFSTEQKRYILKQVTAAETLERYLHTKYVGQKRFSVEGGESSIAGLNYLIQNAGKDGVEEVIIGMAHRGRLNVLVNTLGKKPSDLFAEFEGKSEITLPSGDVKYHMGFSSDIATPNGPMHVSLAFNPSHLEIVNPVVEGSTRAKQRRRGEHGQEQVLPVLIHGDSAFIGLGVNQATFNLSKTRGYTTGGTIHLVINNQIGFTTSDIRDVRSTVYCTDIAKMVEAPVFHVNGDDPEAVCFVIQAALDYRKQFKKDVVIDLVCYRKLGHNEGDDPTLTQPMMYKKVSQHPGTRALYADKLINEGVVTKEEADGYIQTYRDALDKGEHVEQTRLTDYESKHRIDWSKYKSTDWRESVETGLPAADIKRLTDKFTEIPDNFALHNTIKRVIDSRKAMASGDQSIDWGMAETLAYASLVTNGIGVRISGEDSGRGTFSHRHAVFHDQNREKSDGGTYIPLRNMSEGQASFSVIDSILNEEAVMAYEYGYACSAPNKLVIWEAQFGDFANGAQVVIDQFISSGETKWGRLCGLTTILPHGYDGQGPEHSSARLERWLQLCSEENMQIVMLSEASQMFHVLRRQALRSLRRPLVIFMSKRLLRFKDSMSPLENFTENSEFRPLIGDVVQRKDNNSVKRIILCAGQVYYDLAAAREERKLLDDIAIVRVEQLYPFPYEEIQAELAKYPNAKEVMWAQEEPRNQGAFHQIRHRIERVLNDSQKLSYAGRPTSASPAVGYMSKHVAQLKQLVDDAMNLN</sequence>
<evidence type="ECO:0000256" key="3">
    <source>
        <dbReference type="ARBA" id="ARBA00006936"/>
    </source>
</evidence>
<evidence type="ECO:0000256" key="8">
    <source>
        <dbReference type="ARBA" id="ARBA00023052"/>
    </source>
</evidence>
<comment type="function">
    <text evidence="2">E1 component of the 2-oxoglutarate dehydrogenase (OGDH) complex which catalyzes the decarboxylation of 2-oxoglutarate, the first step in the conversion of 2-oxoglutarate to succinyl-CoA and CO(2).</text>
</comment>
<protein>
    <recommendedName>
        <fullName evidence="6">2-oxoglutarate dehydrogenase E1 component</fullName>
        <ecNumber evidence="5">1.2.4.2</ecNumber>
    </recommendedName>
    <alternativeName>
        <fullName evidence="10">Alpha-ketoglutarate dehydrogenase</fullName>
    </alternativeName>
</protein>
<evidence type="ECO:0000256" key="11">
    <source>
        <dbReference type="ARBA" id="ARBA00051911"/>
    </source>
</evidence>
<keyword evidence="8" id="KW-0786">Thiamine pyrophosphate</keyword>
<dbReference type="GO" id="GO:0005829">
    <property type="term" value="C:cytosol"/>
    <property type="evidence" value="ECO:0007669"/>
    <property type="project" value="TreeGrafter"/>
</dbReference>
<dbReference type="Pfam" id="PF16078">
    <property type="entry name" value="2-oxogl_dehyd_N"/>
    <property type="match status" value="1"/>
</dbReference>
<comment type="cofactor">
    <cofactor evidence="1">
        <name>thiamine diphosphate</name>
        <dbReference type="ChEBI" id="CHEBI:58937"/>
    </cofactor>
</comment>
<gene>
    <name evidence="13" type="primary">sucA</name>
    <name evidence="13" type="ORF">NCTC10296_02246</name>
</gene>
<evidence type="ECO:0000256" key="5">
    <source>
        <dbReference type="ARBA" id="ARBA00012280"/>
    </source>
</evidence>
<dbReference type="STRING" id="493.BWD07_10340"/>
<dbReference type="PIRSF" id="PIRSF000157">
    <property type="entry name" value="Oxoglu_dh_E1"/>
    <property type="match status" value="1"/>
</dbReference>
<dbReference type="Gene3D" id="3.40.50.970">
    <property type="match status" value="1"/>
</dbReference>
<dbReference type="GO" id="GO:0006099">
    <property type="term" value="P:tricarboxylic acid cycle"/>
    <property type="evidence" value="ECO:0007669"/>
    <property type="project" value="TreeGrafter"/>
</dbReference>
<evidence type="ECO:0000256" key="4">
    <source>
        <dbReference type="ARBA" id="ARBA00011301"/>
    </source>
</evidence>
<evidence type="ECO:0000256" key="2">
    <source>
        <dbReference type="ARBA" id="ARBA00003906"/>
    </source>
</evidence>
<evidence type="ECO:0000256" key="7">
    <source>
        <dbReference type="ARBA" id="ARBA00023002"/>
    </source>
</evidence>
<dbReference type="SUPFAM" id="SSF52518">
    <property type="entry name" value="Thiamin diphosphate-binding fold (THDP-binding)"/>
    <property type="match status" value="2"/>
</dbReference>
<dbReference type="Proteomes" id="UP000279284">
    <property type="component" value="Chromosome"/>
</dbReference>
<keyword evidence="14" id="KW-1185">Reference proteome</keyword>
<comment type="catalytic activity">
    <reaction evidence="11">
        <text>N(6)-[(R)-lipoyl]-L-lysyl-[protein] + 2-oxoglutarate + H(+) = N(6)-[(R)-S(8)-succinyldihydrolipoyl]-L-lysyl-[protein] + CO2</text>
        <dbReference type="Rhea" id="RHEA:12188"/>
        <dbReference type="Rhea" id="RHEA-COMP:10474"/>
        <dbReference type="Rhea" id="RHEA-COMP:20092"/>
        <dbReference type="ChEBI" id="CHEBI:15378"/>
        <dbReference type="ChEBI" id="CHEBI:16526"/>
        <dbReference type="ChEBI" id="CHEBI:16810"/>
        <dbReference type="ChEBI" id="CHEBI:83099"/>
        <dbReference type="ChEBI" id="CHEBI:83120"/>
        <dbReference type="EC" id="1.2.4.2"/>
    </reaction>
</comment>
<evidence type="ECO:0000256" key="9">
    <source>
        <dbReference type="ARBA" id="ARBA00023152"/>
    </source>
</evidence>
<dbReference type="KEGG" id="nci:NCTC10296_02246"/>
<dbReference type="GO" id="GO:0006096">
    <property type="term" value="P:glycolytic process"/>
    <property type="evidence" value="ECO:0007669"/>
    <property type="project" value="UniProtKB-KW"/>
</dbReference>
<evidence type="ECO:0000256" key="10">
    <source>
        <dbReference type="ARBA" id="ARBA00030680"/>
    </source>
</evidence>
<proteinExistence type="inferred from homology"/>
<evidence type="ECO:0000256" key="1">
    <source>
        <dbReference type="ARBA" id="ARBA00001964"/>
    </source>
</evidence>
<dbReference type="NCBIfam" id="TIGR00239">
    <property type="entry name" value="2oxo_dh_E1"/>
    <property type="match status" value="1"/>
</dbReference>